<feature type="domain" description="Peptidase S1" evidence="6">
    <location>
        <begin position="43"/>
        <end position="273"/>
    </location>
</feature>
<evidence type="ECO:0000256" key="3">
    <source>
        <dbReference type="ARBA" id="ARBA00023157"/>
    </source>
</evidence>
<evidence type="ECO:0000256" key="1">
    <source>
        <dbReference type="ARBA" id="ARBA00004613"/>
    </source>
</evidence>
<dbReference type="PROSITE" id="PS50240">
    <property type="entry name" value="TRYPSIN_DOM"/>
    <property type="match status" value="1"/>
</dbReference>
<dbReference type="InterPro" id="IPR009003">
    <property type="entry name" value="Peptidase_S1_PA"/>
</dbReference>
<dbReference type="PROSITE" id="PS00134">
    <property type="entry name" value="TRYPSIN_HIS"/>
    <property type="match status" value="1"/>
</dbReference>
<evidence type="ECO:0000313" key="8">
    <source>
        <dbReference type="Proteomes" id="UP001187531"/>
    </source>
</evidence>
<evidence type="ECO:0000256" key="2">
    <source>
        <dbReference type="ARBA" id="ARBA00022525"/>
    </source>
</evidence>
<dbReference type="GO" id="GO:0004252">
    <property type="term" value="F:serine-type endopeptidase activity"/>
    <property type="evidence" value="ECO:0007669"/>
    <property type="project" value="InterPro"/>
</dbReference>
<evidence type="ECO:0000256" key="5">
    <source>
        <dbReference type="SAM" id="SignalP"/>
    </source>
</evidence>
<dbReference type="InterPro" id="IPR018114">
    <property type="entry name" value="TRYPSIN_HIS"/>
</dbReference>
<comment type="caution">
    <text evidence="7">The sequence shown here is derived from an EMBL/GenBank/DDBJ whole genome shotgun (WGS) entry which is preliminary data.</text>
</comment>
<keyword evidence="4" id="KW-0378">Hydrolase</keyword>
<dbReference type="PRINTS" id="PR00722">
    <property type="entry name" value="CHYMOTRYPSIN"/>
</dbReference>
<dbReference type="PANTHER" id="PTHR24252:SF7">
    <property type="entry name" value="HYALIN"/>
    <property type="match status" value="1"/>
</dbReference>
<keyword evidence="8" id="KW-1185">Reference proteome</keyword>
<dbReference type="InterPro" id="IPR001314">
    <property type="entry name" value="Peptidase_S1A"/>
</dbReference>
<dbReference type="SMART" id="SM00020">
    <property type="entry name" value="Tryp_SPc"/>
    <property type="match status" value="1"/>
</dbReference>
<dbReference type="InterPro" id="IPR001254">
    <property type="entry name" value="Trypsin_dom"/>
</dbReference>
<keyword evidence="2" id="KW-0964">Secreted</keyword>
<dbReference type="FunFam" id="2.40.10.10:FF:000047">
    <property type="entry name" value="Trypsin eta"/>
    <property type="match status" value="1"/>
</dbReference>
<name>A0AA88ICR2_ARTSF</name>
<reference evidence="7" key="1">
    <citation type="submission" date="2023-07" db="EMBL/GenBank/DDBJ databases">
        <title>Chromosome-level genome assembly of Artemia franciscana.</title>
        <authorList>
            <person name="Jo E."/>
        </authorList>
    </citation>
    <scope>NUCLEOTIDE SEQUENCE</scope>
    <source>
        <tissue evidence="7">Whole body</tissue>
    </source>
</reference>
<comment type="subcellular location">
    <subcellularLocation>
        <location evidence="1">Secreted</location>
    </subcellularLocation>
</comment>
<organism evidence="7 8">
    <name type="scientific">Artemia franciscana</name>
    <name type="common">Brine shrimp</name>
    <name type="synonym">Artemia sanfranciscana</name>
    <dbReference type="NCBI Taxonomy" id="6661"/>
    <lineage>
        <taxon>Eukaryota</taxon>
        <taxon>Metazoa</taxon>
        <taxon>Ecdysozoa</taxon>
        <taxon>Arthropoda</taxon>
        <taxon>Crustacea</taxon>
        <taxon>Branchiopoda</taxon>
        <taxon>Anostraca</taxon>
        <taxon>Artemiidae</taxon>
        <taxon>Artemia</taxon>
    </lineage>
</organism>
<keyword evidence="5" id="KW-0732">Signal</keyword>
<keyword evidence="4" id="KW-0645">Protease</keyword>
<dbReference type="GO" id="GO:0016485">
    <property type="term" value="P:protein processing"/>
    <property type="evidence" value="ECO:0007669"/>
    <property type="project" value="UniProtKB-ARBA"/>
</dbReference>
<dbReference type="InterPro" id="IPR043504">
    <property type="entry name" value="Peptidase_S1_PA_chymotrypsin"/>
</dbReference>
<accession>A0AA88ICR2</accession>
<evidence type="ECO:0000313" key="7">
    <source>
        <dbReference type="EMBL" id="KAK2725718.1"/>
    </source>
</evidence>
<dbReference type="EMBL" id="JAVRJZ010000002">
    <property type="protein sequence ID" value="KAK2725718.1"/>
    <property type="molecule type" value="Genomic_DNA"/>
</dbReference>
<dbReference type="GO" id="GO:0005576">
    <property type="term" value="C:extracellular region"/>
    <property type="evidence" value="ECO:0007669"/>
    <property type="project" value="UniProtKB-SubCell"/>
</dbReference>
<feature type="chain" id="PRO_5041720055" description="Peptidase S1 domain-containing protein" evidence="5">
    <location>
        <begin position="18"/>
        <end position="273"/>
    </location>
</feature>
<proteinExistence type="predicted"/>
<keyword evidence="4" id="KW-0720">Serine protease</keyword>
<feature type="signal peptide" evidence="5">
    <location>
        <begin position="1"/>
        <end position="17"/>
    </location>
</feature>
<evidence type="ECO:0000259" key="6">
    <source>
        <dbReference type="PROSITE" id="PS50240"/>
    </source>
</evidence>
<dbReference type="SUPFAM" id="SSF50494">
    <property type="entry name" value="Trypsin-like serine proteases"/>
    <property type="match status" value="1"/>
</dbReference>
<evidence type="ECO:0000256" key="4">
    <source>
        <dbReference type="RuleBase" id="RU363034"/>
    </source>
</evidence>
<dbReference type="Pfam" id="PF00089">
    <property type="entry name" value="Trypsin"/>
    <property type="match status" value="1"/>
</dbReference>
<keyword evidence="3" id="KW-1015">Disulfide bond</keyword>
<dbReference type="Gene3D" id="2.40.10.10">
    <property type="entry name" value="Trypsin-like serine proteases"/>
    <property type="match status" value="1"/>
</dbReference>
<dbReference type="PANTHER" id="PTHR24252">
    <property type="entry name" value="ACROSIN-RELATED"/>
    <property type="match status" value="1"/>
</dbReference>
<dbReference type="InterPro" id="IPR033116">
    <property type="entry name" value="TRYPSIN_SER"/>
</dbReference>
<dbReference type="AlphaFoldDB" id="A0AA88ICR2"/>
<dbReference type="PROSITE" id="PS00135">
    <property type="entry name" value="TRYPSIN_SER"/>
    <property type="match status" value="1"/>
</dbReference>
<protein>
    <recommendedName>
        <fullName evidence="6">Peptidase S1 domain-containing protein</fullName>
    </recommendedName>
</protein>
<gene>
    <name evidence="7" type="ORF">QYM36_000268</name>
</gene>
<dbReference type="Proteomes" id="UP001187531">
    <property type="component" value="Unassembled WGS sequence"/>
</dbReference>
<dbReference type="CDD" id="cd00190">
    <property type="entry name" value="Tryp_SPc"/>
    <property type="match status" value="1"/>
</dbReference>
<sequence length="273" mass="28261">MKVFVATLVCLAVAVSGENYVLPRLPLSFMLRRGVNLVPESKIVGGNPVNKGDVPWQVSLQREGFFGRSHFCGGSILDADTVLTAAHCTDGQVPSGITVVAGDHVLSTTDGDEQVVGVASINEHPDYNSRTFYNDICILKLSSSVSIGGNVQPVGLPSPNAEVDEGVMVTVAGWGTTSAGGSLSDTLLAVDVPVVSDADCRGAYGESDVADSMICAGDLENGGIDSCQGDSGGPLYMGSTVVGVVSWGYGCAYAGYPGVYTQVSYFIDFINSV</sequence>